<reference evidence="4" key="2">
    <citation type="submission" date="2025-08" db="UniProtKB">
        <authorList>
            <consortium name="RefSeq"/>
        </authorList>
    </citation>
    <scope>IDENTIFICATION</scope>
    <source>
        <tissue evidence="4">Leaf</tissue>
    </source>
</reference>
<dbReference type="InterPro" id="IPR058678">
    <property type="entry name" value="ARM_PUB"/>
</dbReference>
<protein>
    <submittedName>
        <fullName evidence="4">Formin-like protein 14</fullName>
    </submittedName>
</protein>
<feature type="region of interest" description="Disordered" evidence="1">
    <location>
        <begin position="24"/>
        <end position="136"/>
    </location>
</feature>
<feature type="compositionally biased region" description="Pro residues" evidence="1">
    <location>
        <begin position="28"/>
        <end position="81"/>
    </location>
</feature>
<sequence>MKTNHHSKLKPPPRTLFSCAFFRHCATPQPPSPSPPAAPTPPPLPLSPSPSPSPSHHPQAAPPPPTTPSPPPPPPPPPPPTTTGTKPSSSSSSSSSSASTSQSFTQWKFPLPTSPLRPSPPTRPPPPPLPLPPPISAANLQEVFHLAELQLSPGSPDPDRLSALHLLERSLIPNPPPEPPCPAELMRRIVNCMRTKPSAKPATKILFALCLAGDNRRVAVEVGAVGAVVELAMELDVTSAERALAALELMCTVAEGAAEVRAHALAVPVMVAMMARMEGRGREHAIGVMAVIFGGGGEEGLAAVAPPKEVARAVVLALQGDCSARCRRKGAQLLKLLQQSGDGRLDLSQEGG</sequence>
<dbReference type="Proteomes" id="UP000515151">
    <property type="component" value="Chromosome 8"/>
</dbReference>
<dbReference type="RefSeq" id="XP_031373238.1">
    <property type="nucleotide sequence ID" value="XM_031517378.1"/>
</dbReference>
<dbReference type="PANTHER" id="PTHR47873:SF1">
    <property type="entry name" value="ARM REPEAT SUPERFAMILY PROTEIN"/>
    <property type="match status" value="1"/>
</dbReference>
<dbReference type="InterPro" id="IPR016024">
    <property type="entry name" value="ARM-type_fold"/>
</dbReference>
<evidence type="ECO:0000259" key="2">
    <source>
        <dbReference type="Pfam" id="PF25598"/>
    </source>
</evidence>
<dbReference type="GeneID" id="116188185"/>
<feature type="domain" description="U-box" evidence="2">
    <location>
        <begin position="185"/>
        <end position="339"/>
    </location>
</feature>
<dbReference type="Pfam" id="PF25598">
    <property type="entry name" value="ARM_PUB"/>
    <property type="match status" value="1"/>
</dbReference>
<proteinExistence type="predicted"/>
<dbReference type="AlphaFoldDB" id="A0A6P8BUZ4"/>
<gene>
    <name evidence="4" type="primary">LOC116188185</name>
</gene>
<evidence type="ECO:0000313" key="4">
    <source>
        <dbReference type="RefSeq" id="XP_031373238.1"/>
    </source>
</evidence>
<dbReference type="SUPFAM" id="SSF48371">
    <property type="entry name" value="ARM repeat"/>
    <property type="match status" value="1"/>
</dbReference>
<dbReference type="OrthoDB" id="1930451at2759"/>
<reference evidence="3" key="1">
    <citation type="journal article" date="2020" name="Plant Biotechnol. J.">
        <title>The pomegranate (Punica granatum L.) draft genome dissects genetic divergence between soft- and hard-seeded cultivars.</title>
        <authorList>
            <person name="Luo X."/>
            <person name="Li H."/>
            <person name="Wu Z."/>
            <person name="Yao W."/>
            <person name="Zhao P."/>
            <person name="Cao D."/>
            <person name="Yu H."/>
            <person name="Li K."/>
            <person name="Poudel K."/>
            <person name="Zhao D."/>
            <person name="Zhang F."/>
            <person name="Xia X."/>
            <person name="Chen L."/>
            <person name="Wang Q."/>
            <person name="Jing D."/>
            <person name="Cao S."/>
        </authorList>
    </citation>
    <scope>NUCLEOTIDE SEQUENCE [LARGE SCALE GENOMIC DNA]</scope>
    <source>
        <strain evidence="3">cv. Tunisia</strain>
    </source>
</reference>
<accession>A0A6P8BUZ4</accession>
<organism evidence="3 4">
    <name type="scientific">Punica granatum</name>
    <name type="common">Pomegranate</name>
    <dbReference type="NCBI Taxonomy" id="22663"/>
    <lineage>
        <taxon>Eukaryota</taxon>
        <taxon>Viridiplantae</taxon>
        <taxon>Streptophyta</taxon>
        <taxon>Embryophyta</taxon>
        <taxon>Tracheophyta</taxon>
        <taxon>Spermatophyta</taxon>
        <taxon>Magnoliopsida</taxon>
        <taxon>eudicotyledons</taxon>
        <taxon>Gunneridae</taxon>
        <taxon>Pentapetalae</taxon>
        <taxon>rosids</taxon>
        <taxon>malvids</taxon>
        <taxon>Myrtales</taxon>
        <taxon>Lythraceae</taxon>
        <taxon>Punica</taxon>
    </lineage>
</organism>
<keyword evidence="3" id="KW-1185">Reference proteome</keyword>
<feature type="compositionally biased region" description="Pro residues" evidence="1">
    <location>
        <begin position="112"/>
        <end position="135"/>
    </location>
</feature>
<evidence type="ECO:0000256" key="1">
    <source>
        <dbReference type="SAM" id="MobiDB-lite"/>
    </source>
</evidence>
<name>A0A6P8BUZ4_PUNGR</name>
<feature type="compositionally biased region" description="Low complexity" evidence="1">
    <location>
        <begin position="82"/>
        <end position="103"/>
    </location>
</feature>
<evidence type="ECO:0000313" key="3">
    <source>
        <dbReference type="Proteomes" id="UP000515151"/>
    </source>
</evidence>
<dbReference type="PANTHER" id="PTHR47873">
    <property type="entry name" value="ARM REPEAT SUPERFAMILY PROTEIN"/>
    <property type="match status" value="1"/>
</dbReference>